<comment type="caution">
    <text evidence="1">The sequence shown here is derived from an EMBL/GenBank/DDBJ whole genome shotgun (WGS) entry which is preliminary data.</text>
</comment>
<evidence type="ECO:0000313" key="1">
    <source>
        <dbReference type="EMBL" id="KKR30775.1"/>
    </source>
</evidence>
<dbReference type="AlphaFoldDB" id="A0A0G0S7Q7"/>
<reference evidence="1 2" key="1">
    <citation type="journal article" date="2015" name="Nature">
        <title>rRNA introns, odd ribosomes, and small enigmatic genomes across a large radiation of phyla.</title>
        <authorList>
            <person name="Brown C.T."/>
            <person name="Hug L.A."/>
            <person name="Thomas B.C."/>
            <person name="Sharon I."/>
            <person name="Castelle C.J."/>
            <person name="Singh A."/>
            <person name="Wilkins M.J."/>
            <person name="Williams K.H."/>
            <person name="Banfield J.F."/>
        </authorList>
    </citation>
    <scope>NUCLEOTIDE SEQUENCE [LARGE SCALE GENOMIC DNA]</scope>
</reference>
<dbReference type="EMBL" id="LBXL01000002">
    <property type="protein sequence ID" value="KKR30775.1"/>
    <property type="molecule type" value="Genomic_DNA"/>
</dbReference>
<dbReference type="Proteomes" id="UP000034793">
    <property type="component" value="Unassembled WGS sequence"/>
</dbReference>
<protein>
    <submittedName>
        <fullName evidence="1">Uncharacterized protein</fullName>
    </submittedName>
</protein>
<organism evidence="1 2">
    <name type="scientific">Candidatus Woesebacteria bacterium GW2011_GWA1_39_8</name>
    <dbReference type="NCBI Taxonomy" id="1618552"/>
    <lineage>
        <taxon>Bacteria</taxon>
        <taxon>Candidatus Woeseibacteriota</taxon>
    </lineage>
</organism>
<accession>A0A0G0S7Q7</accession>
<name>A0A0G0S7Q7_9BACT</name>
<sequence>MTNEREQDLSKIIIPARESYPWYPGKQSEVIEVTPRDNAWLVAPERTMDEVNKVIEGQLVGVELNLLTEGENPIKRDYCVEGDLGNPQARVLAFVELLKEHKFREQIYVQRISTLNDQFEKDKKELDRRFKGKHKPGVEKNKLYREKYKDDIDENSRAIEIEKEVSGLILRKAVMDVFSPGDEAQVPLRLLPSIINQFKNNTQALPEEKRADVQGSLDYFIESLSKYLRRTKDTSLFTKHKYRKSPTIVSTGEDTSVLAPALELALDPQLLVVESEEQDRFQELGKSYLIFLRNRATMLEPGVDEKYPRMSLIYDTLTSGLSSGYTMVVKNVHKEIVDTIFSDFSSGGGIKKELDFFISRLHEIYRSFEVLPGQPEYVEASKIEGLVYIGSDNVQPSVKKLVQEDEFRIFAGFTFTIGTTADFEHMRKRGKPGVMKNIDDMLFTRMDSEFREKFTSYVPSQIPTFLIPFYLPLRDIYLQSGINEDLMIYLTIPKDKVTPQMKNFFQQGHFRKPTTLTLQELAESAELGQNSELRLSLLYQFCKECLDPDDGRVDNIERQNVGLTKVILDNSKWFVSPRGDRFSQERDIEIGSKGISSIVFRIDKKYPREHKVFVTLDVSSKPFVFWVDKEGKLLNEDRGTLTLDATQKQLLTNVVLRRLYLITSGDLSKYEELEFGEESMLGRIFEWKRAHYREYPIGSIYTLGSEGAKVHAKEIKEDYGIDIWEEIRRRRKVGTLAEGQVMTFVREVSPRDEVGNELVTPNELPFDPEWVPLRL</sequence>
<evidence type="ECO:0000313" key="2">
    <source>
        <dbReference type="Proteomes" id="UP000034793"/>
    </source>
</evidence>
<gene>
    <name evidence="1" type="ORF">UT61_C0002G0019</name>
</gene>
<proteinExistence type="predicted"/>